<keyword evidence="1 7" id="KW-1003">Cell membrane</keyword>
<comment type="subunit">
    <text evidence="7">Part of a complex composed of FtsB, FtsL and FtsQ.</text>
</comment>
<evidence type="ECO:0000259" key="8">
    <source>
        <dbReference type="Pfam" id="PF03799"/>
    </source>
</evidence>
<keyword evidence="2 7" id="KW-0997">Cell inner membrane</keyword>
<evidence type="ECO:0000259" key="9">
    <source>
        <dbReference type="Pfam" id="PF08478"/>
    </source>
</evidence>
<dbReference type="AlphaFoldDB" id="A0AAU9C4H9"/>
<dbReference type="Pfam" id="PF03799">
    <property type="entry name" value="FtsQ_DivIB_C"/>
    <property type="match status" value="1"/>
</dbReference>
<keyword evidence="3 7" id="KW-0132">Cell division</keyword>
<keyword evidence="6 7" id="KW-0131">Cell cycle</keyword>
<dbReference type="InterPro" id="IPR026579">
    <property type="entry name" value="FtsQ"/>
</dbReference>
<organism evidence="10 11">
    <name type="scientific">Methylomarinovum caldicuralii</name>
    <dbReference type="NCBI Taxonomy" id="438856"/>
    <lineage>
        <taxon>Bacteria</taxon>
        <taxon>Pseudomonadati</taxon>
        <taxon>Pseudomonadota</taxon>
        <taxon>Gammaproteobacteria</taxon>
        <taxon>Methylococcales</taxon>
        <taxon>Methylothermaceae</taxon>
        <taxon>Methylomarinovum</taxon>
    </lineage>
</organism>
<comment type="subcellular location">
    <subcellularLocation>
        <location evidence="7">Cell inner membrane</location>
        <topology evidence="7">Single-pass type II membrane protein</topology>
    </subcellularLocation>
    <text evidence="7">Localizes to the division septum.</text>
</comment>
<accession>A0AAU9C4H9</accession>
<dbReference type="Gene3D" id="3.10.20.310">
    <property type="entry name" value="membrane protein fhac"/>
    <property type="match status" value="1"/>
</dbReference>
<evidence type="ECO:0000256" key="5">
    <source>
        <dbReference type="ARBA" id="ARBA00022989"/>
    </source>
</evidence>
<dbReference type="GO" id="GO:0032153">
    <property type="term" value="C:cell division site"/>
    <property type="evidence" value="ECO:0007669"/>
    <property type="project" value="UniProtKB-UniRule"/>
</dbReference>
<evidence type="ECO:0000256" key="3">
    <source>
        <dbReference type="ARBA" id="ARBA00022618"/>
    </source>
</evidence>
<keyword evidence="11" id="KW-1185">Reference proteome</keyword>
<evidence type="ECO:0000256" key="1">
    <source>
        <dbReference type="ARBA" id="ARBA00022475"/>
    </source>
</evidence>
<feature type="domain" description="POTRA" evidence="9">
    <location>
        <begin position="13"/>
        <end position="77"/>
    </location>
</feature>
<evidence type="ECO:0000256" key="4">
    <source>
        <dbReference type="ARBA" id="ARBA00022692"/>
    </source>
</evidence>
<protein>
    <recommendedName>
        <fullName evidence="7">Cell division protein FtsQ</fullName>
    </recommendedName>
</protein>
<evidence type="ECO:0000256" key="2">
    <source>
        <dbReference type="ARBA" id="ARBA00022519"/>
    </source>
</evidence>
<dbReference type="InterPro" id="IPR045335">
    <property type="entry name" value="FtsQ_C_sf"/>
</dbReference>
<dbReference type="Gene3D" id="3.40.50.11690">
    <property type="entry name" value="Cell division protein FtsQ/DivIB"/>
    <property type="match status" value="1"/>
</dbReference>
<reference evidence="11" key="1">
    <citation type="journal article" date="2024" name="Int. J. Syst. Evol. Microbiol.">
        <title>Methylomarinovum tepidoasis sp. nov., a moderately thermophilic methanotroph of the family Methylothermaceae isolated from a deep-sea hydrothermal field.</title>
        <authorList>
            <person name="Hirayama H."/>
            <person name="Takaki Y."/>
            <person name="Abe M."/>
            <person name="Miyazaki M."/>
            <person name="Uematsu K."/>
            <person name="Matsui Y."/>
            <person name="Takai K."/>
        </authorList>
    </citation>
    <scope>NUCLEOTIDE SEQUENCE [LARGE SCALE GENOMIC DNA]</scope>
    <source>
        <strain evidence="11">IT-9</strain>
    </source>
</reference>
<evidence type="ECO:0000313" key="11">
    <source>
        <dbReference type="Proteomes" id="UP001321825"/>
    </source>
</evidence>
<feature type="domain" description="Cell division protein FtsQ/DivIB C-terminal" evidence="8">
    <location>
        <begin position="82"/>
        <end position="195"/>
    </location>
</feature>
<dbReference type="Proteomes" id="UP001321825">
    <property type="component" value="Chromosome"/>
</dbReference>
<dbReference type="HAMAP" id="MF_00911">
    <property type="entry name" value="FtsQ_subfam"/>
    <property type="match status" value="1"/>
</dbReference>
<evidence type="ECO:0000313" key="10">
    <source>
        <dbReference type="EMBL" id="BCX80714.1"/>
    </source>
</evidence>
<dbReference type="EMBL" id="AP024714">
    <property type="protein sequence ID" value="BCX80714.1"/>
    <property type="molecule type" value="Genomic_DNA"/>
</dbReference>
<dbReference type="GO" id="GO:0005886">
    <property type="term" value="C:plasma membrane"/>
    <property type="evidence" value="ECO:0007669"/>
    <property type="project" value="UniProtKB-SubCell"/>
</dbReference>
<dbReference type="GO" id="GO:0043093">
    <property type="term" value="P:FtsZ-dependent cytokinesis"/>
    <property type="evidence" value="ECO:0007669"/>
    <property type="project" value="UniProtKB-UniRule"/>
</dbReference>
<keyword evidence="4 7" id="KW-0812">Transmembrane</keyword>
<gene>
    <name evidence="7" type="primary">ftsQ</name>
    <name evidence="10" type="ORF">MIT9_P0290</name>
</gene>
<dbReference type="PANTHER" id="PTHR35851:SF1">
    <property type="entry name" value="CELL DIVISION PROTEIN FTSQ"/>
    <property type="match status" value="1"/>
</dbReference>
<sequence>MERMRETDRVPAQVRIVGPLRHVRMAALKRVVIPHLHGYWETDLTALAAAVRHLPWVAAVRAERIWPRTFQLDLKEQRPVVRWGETSLLNARGEKFTPADDVHEYAGLPQLSGPEGYEFRLLTAYRRMAAALSPLGWHIARLQVDARRSWRLETREGMTLVLGRMRPEAAFEGVARALGQLTADVRRRIDYVDARYHHGFALRLREPATEVKHTQAQHG</sequence>
<keyword evidence="5 7" id="KW-1133">Transmembrane helix</keyword>
<evidence type="ECO:0000256" key="7">
    <source>
        <dbReference type="HAMAP-Rule" id="MF_00911"/>
    </source>
</evidence>
<dbReference type="PANTHER" id="PTHR35851">
    <property type="entry name" value="CELL DIVISION PROTEIN FTSQ"/>
    <property type="match status" value="1"/>
</dbReference>
<evidence type="ECO:0000256" key="6">
    <source>
        <dbReference type="ARBA" id="ARBA00023306"/>
    </source>
</evidence>
<name>A0AAU9C4H9_9GAMM</name>
<proteinExistence type="inferred from homology"/>
<dbReference type="GO" id="GO:0090529">
    <property type="term" value="P:cell septum assembly"/>
    <property type="evidence" value="ECO:0007669"/>
    <property type="project" value="InterPro"/>
</dbReference>
<dbReference type="KEGG" id="mcau:MIT9_P0290"/>
<dbReference type="InterPro" id="IPR013685">
    <property type="entry name" value="POTRA_FtsQ_type"/>
</dbReference>
<dbReference type="InterPro" id="IPR005548">
    <property type="entry name" value="Cell_div_FtsQ/DivIB_C"/>
</dbReference>
<dbReference type="Pfam" id="PF08478">
    <property type="entry name" value="POTRA_1"/>
    <property type="match status" value="1"/>
</dbReference>
<comment type="function">
    <text evidence="7">Essential cell division protein. May link together the upstream cell division proteins, which are predominantly cytoplasmic, with the downstream cell division proteins, which are predominantly periplasmic. May control correct divisome assembly.</text>
</comment>
<keyword evidence="7" id="KW-0472">Membrane</keyword>
<comment type="similarity">
    <text evidence="7">Belongs to the FtsQ/DivIB family. FtsQ subfamily.</text>
</comment>